<reference evidence="1" key="1">
    <citation type="submission" date="2021-06" db="EMBL/GenBank/DDBJ databases">
        <authorList>
            <person name="Kallberg Y."/>
            <person name="Tangrot J."/>
            <person name="Rosling A."/>
        </authorList>
    </citation>
    <scope>NUCLEOTIDE SEQUENCE</scope>
    <source>
        <strain evidence="1">MA461A</strain>
    </source>
</reference>
<dbReference type="EMBL" id="CAJVQC010025906">
    <property type="protein sequence ID" value="CAG8731423.1"/>
    <property type="molecule type" value="Genomic_DNA"/>
</dbReference>
<name>A0ACA9Q3B5_9GLOM</name>
<comment type="caution">
    <text evidence="1">The sequence shown here is derived from an EMBL/GenBank/DDBJ whole genome shotgun (WGS) entry which is preliminary data.</text>
</comment>
<evidence type="ECO:0000313" key="2">
    <source>
        <dbReference type="Proteomes" id="UP000789920"/>
    </source>
</evidence>
<dbReference type="Proteomes" id="UP000789920">
    <property type="component" value="Unassembled WGS sequence"/>
</dbReference>
<organism evidence="1 2">
    <name type="scientific">Racocetra persica</name>
    <dbReference type="NCBI Taxonomy" id="160502"/>
    <lineage>
        <taxon>Eukaryota</taxon>
        <taxon>Fungi</taxon>
        <taxon>Fungi incertae sedis</taxon>
        <taxon>Mucoromycota</taxon>
        <taxon>Glomeromycotina</taxon>
        <taxon>Glomeromycetes</taxon>
        <taxon>Diversisporales</taxon>
        <taxon>Gigasporaceae</taxon>
        <taxon>Racocetra</taxon>
    </lineage>
</organism>
<sequence length="87" mass="10460">LLPEISEKISKRINEISDILDIKEAKHIIKSWYNNNELFSDDFDMAVFGLKSCYWNFNHTEEHISSMLIFEIFFNLFYDKNYTIEAQ</sequence>
<gene>
    <name evidence="1" type="ORF">RPERSI_LOCUS12200</name>
</gene>
<protein>
    <submittedName>
        <fullName evidence="1">19775_t:CDS:1</fullName>
    </submittedName>
</protein>
<proteinExistence type="predicted"/>
<keyword evidence="2" id="KW-1185">Reference proteome</keyword>
<feature type="non-terminal residue" evidence="1">
    <location>
        <position position="1"/>
    </location>
</feature>
<evidence type="ECO:0000313" key="1">
    <source>
        <dbReference type="EMBL" id="CAG8731423.1"/>
    </source>
</evidence>
<accession>A0ACA9Q3B5</accession>
<feature type="non-terminal residue" evidence="1">
    <location>
        <position position="87"/>
    </location>
</feature>